<dbReference type="SUPFAM" id="SSF46785">
    <property type="entry name" value="Winged helix' DNA-binding domain"/>
    <property type="match status" value="1"/>
</dbReference>
<comment type="caution">
    <text evidence="6">The sequence shown here is derived from an EMBL/GenBank/DDBJ whole genome shotgun (WGS) entry which is preliminary data.</text>
</comment>
<comment type="similarity">
    <text evidence="1">Belongs to the LysR transcriptional regulatory family.</text>
</comment>
<dbReference type="Pfam" id="PF03466">
    <property type="entry name" value="LysR_substrate"/>
    <property type="match status" value="1"/>
</dbReference>
<dbReference type="OrthoDB" id="5416547at2"/>
<dbReference type="GO" id="GO:0043565">
    <property type="term" value="F:sequence-specific DNA binding"/>
    <property type="evidence" value="ECO:0007669"/>
    <property type="project" value="TreeGrafter"/>
</dbReference>
<dbReference type="PANTHER" id="PTHR30537">
    <property type="entry name" value="HTH-TYPE TRANSCRIPTIONAL REGULATOR"/>
    <property type="match status" value="1"/>
</dbReference>
<dbReference type="Pfam" id="PF00126">
    <property type="entry name" value="HTH_1"/>
    <property type="match status" value="1"/>
</dbReference>
<gene>
    <name evidence="6" type="ORF">PPSIR1_15950</name>
</gene>
<dbReference type="SUPFAM" id="SSF53850">
    <property type="entry name" value="Periplasmic binding protein-like II"/>
    <property type="match status" value="1"/>
</dbReference>
<dbReference type="InterPro" id="IPR000847">
    <property type="entry name" value="LysR_HTH_N"/>
</dbReference>
<dbReference type="FunFam" id="1.10.10.10:FF:000001">
    <property type="entry name" value="LysR family transcriptional regulator"/>
    <property type="match status" value="1"/>
</dbReference>
<sequence>MDKLAAMHTFVEIVDAGSLTAAAGSLGCSQPTVVRTLAKLERSLGATLLRRTTRRMSLTNEGRVYLDDCRRILADVAAAEALVSTTGADAREPQGELRLTAPVLFGQRHVCPAVLAFLERHAKVQVDMLLLDRVVDLVDEGIDLAVRIGKLADSSMIARRVGSMRRVVCASPALLARCGGAPGHPKALRALPCVRFRGARSWAFADGLQIRVDGRLLVNQAAAAVQACEQGIGFAAFLAYQVADSVAAGRLEVVLEDHEPPAFPVSLVYADPRLLTPRLRAILDWLAEALSARDAQGWLTPVLF</sequence>
<dbReference type="InterPro" id="IPR058163">
    <property type="entry name" value="LysR-type_TF_proteobact-type"/>
</dbReference>
<evidence type="ECO:0000256" key="4">
    <source>
        <dbReference type="ARBA" id="ARBA00023163"/>
    </source>
</evidence>
<dbReference type="AlphaFoldDB" id="A6GAR8"/>
<dbReference type="EMBL" id="ABCS01000053">
    <property type="protein sequence ID" value="EDM77009.1"/>
    <property type="molecule type" value="Genomic_DNA"/>
</dbReference>
<dbReference type="GO" id="GO:0003700">
    <property type="term" value="F:DNA-binding transcription factor activity"/>
    <property type="evidence" value="ECO:0007669"/>
    <property type="project" value="InterPro"/>
</dbReference>
<evidence type="ECO:0000313" key="7">
    <source>
        <dbReference type="Proteomes" id="UP000005801"/>
    </source>
</evidence>
<accession>A6GAR8</accession>
<proteinExistence type="inferred from homology"/>
<evidence type="ECO:0000313" key="6">
    <source>
        <dbReference type="EMBL" id="EDM77009.1"/>
    </source>
</evidence>
<dbReference type="InterPro" id="IPR036388">
    <property type="entry name" value="WH-like_DNA-bd_sf"/>
</dbReference>
<dbReference type="STRING" id="391625.PPSIR1_15950"/>
<feature type="domain" description="HTH lysR-type" evidence="5">
    <location>
        <begin position="1"/>
        <end position="59"/>
    </location>
</feature>
<dbReference type="InterPro" id="IPR036390">
    <property type="entry name" value="WH_DNA-bd_sf"/>
</dbReference>
<keyword evidence="7" id="KW-1185">Reference proteome</keyword>
<dbReference type="GO" id="GO:0006351">
    <property type="term" value="P:DNA-templated transcription"/>
    <property type="evidence" value="ECO:0007669"/>
    <property type="project" value="TreeGrafter"/>
</dbReference>
<dbReference type="PROSITE" id="PS51257">
    <property type="entry name" value="PROKAR_LIPOPROTEIN"/>
    <property type="match status" value="1"/>
</dbReference>
<protein>
    <submittedName>
        <fullName evidence="6">Transcriptional regulator, LysR family protein</fullName>
    </submittedName>
</protein>
<dbReference type="Gene3D" id="3.40.190.290">
    <property type="match status" value="1"/>
</dbReference>
<reference evidence="6 7" key="1">
    <citation type="submission" date="2007-06" db="EMBL/GenBank/DDBJ databases">
        <authorList>
            <person name="Shimkets L."/>
            <person name="Ferriera S."/>
            <person name="Johnson J."/>
            <person name="Kravitz S."/>
            <person name="Beeson K."/>
            <person name="Sutton G."/>
            <person name="Rogers Y.-H."/>
            <person name="Friedman R."/>
            <person name="Frazier M."/>
            <person name="Venter J.C."/>
        </authorList>
    </citation>
    <scope>NUCLEOTIDE SEQUENCE [LARGE SCALE GENOMIC DNA]</scope>
    <source>
        <strain evidence="6 7">SIR-1</strain>
    </source>
</reference>
<evidence type="ECO:0000256" key="3">
    <source>
        <dbReference type="ARBA" id="ARBA00023125"/>
    </source>
</evidence>
<dbReference type="PROSITE" id="PS50931">
    <property type="entry name" value="HTH_LYSR"/>
    <property type="match status" value="1"/>
</dbReference>
<dbReference type="Proteomes" id="UP000005801">
    <property type="component" value="Unassembled WGS sequence"/>
</dbReference>
<dbReference type="PANTHER" id="PTHR30537:SF5">
    <property type="entry name" value="HTH-TYPE TRANSCRIPTIONAL ACTIVATOR TTDR-RELATED"/>
    <property type="match status" value="1"/>
</dbReference>
<keyword evidence="3" id="KW-0238">DNA-binding</keyword>
<dbReference type="PRINTS" id="PR00039">
    <property type="entry name" value="HTHLYSR"/>
</dbReference>
<dbReference type="RefSeq" id="WP_006973810.1">
    <property type="nucleotide sequence ID" value="NZ_ABCS01000053.1"/>
</dbReference>
<evidence type="ECO:0000259" key="5">
    <source>
        <dbReference type="PROSITE" id="PS50931"/>
    </source>
</evidence>
<keyword evidence="4" id="KW-0804">Transcription</keyword>
<evidence type="ECO:0000256" key="1">
    <source>
        <dbReference type="ARBA" id="ARBA00009437"/>
    </source>
</evidence>
<name>A6GAR8_9BACT</name>
<keyword evidence="2" id="KW-0805">Transcription regulation</keyword>
<evidence type="ECO:0000256" key="2">
    <source>
        <dbReference type="ARBA" id="ARBA00023015"/>
    </source>
</evidence>
<organism evidence="6 7">
    <name type="scientific">Plesiocystis pacifica SIR-1</name>
    <dbReference type="NCBI Taxonomy" id="391625"/>
    <lineage>
        <taxon>Bacteria</taxon>
        <taxon>Pseudomonadati</taxon>
        <taxon>Myxococcota</taxon>
        <taxon>Polyangia</taxon>
        <taxon>Nannocystales</taxon>
        <taxon>Nannocystaceae</taxon>
        <taxon>Plesiocystis</taxon>
    </lineage>
</organism>
<dbReference type="eggNOG" id="COG0583">
    <property type="taxonomic scope" value="Bacteria"/>
</dbReference>
<dbReference type="InterPro" id="IPR005119">
    <property type="entry name" value="LysR_subst-bd"/>
</dbReference>
<dbReference type="Gene3D" id="1.10.10.10">
    <property type="entry name" value="Winged helix-like DNA-binding domain superfamily/Winged helix DNA-binding domain"/>
    <property type="match status" value="1"/>
</dbReference>